<name>A0A022VN24_TRIRU</name>
<evidence type="ECO:0000256" key="1">
    <source>
        <dbReference type="ARBA" id="ARBA00022694"/>
    </source>
</evidence>
<reference evidence="6" key="1">
    <citation type="submission" date="2014-02" db="EMBL/GenBank/DDBJ databases">
        <title>The Genome Sequence of Trichophyton rubrum (morphotype fischeri) CBS 288.86.</title>
        <authorList>
            <consortium name="The Broad Institute Genomics Platform"/>
            <person name="Cuomo C.A."/>
            <person name="White T.C."/>
            <person name="Graser Y."/>
            <person name="Martinez-Rossi N."/>
            <person name="Heitman J."/>
            <person name="Young S.K."/>
            <person name="Zeng Q."/>
            <person name="Gargeya S."/>
            <person name="Abouelleil A."/>
            <person name="Alvarado L."/>
            <person name="Chapman S.B."/>
            <person name="Gainer-Dewar J."/>
            <person name="Goldberg J."/>
            <person name="Griggs A."/>
            <person name="Gujja S."/>
            <person name="Hansen M."/>
            <person name="Howarth C."/>
            <person name="Imamovic A."/>
            <person name="Larimer J."/>
            <person name="Martinez D."/>
            <person name="Murphy C."/>
            <person name="Pearson M.D."/>
            <person name="Persinoti G."/>
            <person name="Poon T."/>
            <person name="Priest M."/>
            <person name="Roberts A.D."/>
            <person name="Saif S."/>
            <person name="Shea T.D."/>
            <person name="Sykes S.N."/>
            <person name="Wortman J."/>
            <person name="Nusbaum C."/>
            <person name="Birren B."/>
        </authorList>
    </citation>
    <scope>NUCLEOTIDE SEQUENCE [LARGE SCALE GENOMIC DNA]</scope>
    <source>
        <strain evidence="6">CBS 288.86</strain>
    </source>
</reference>
<evidence type="ECO:0000256" key="5">
    <source>
        <dbReference type="SAM" id="MobiDB-lite"/>
    </source>
</evidence>
<sequence length="187" mass="20774">MAKKAQKAQKGSGSRAQTHLHARVAYLCKAADYLQSATSPKSSKDGNKSQVDYDTTCIFEQEISKENRTSGVGCGKKPFSSISRQYGNQLRAVSQKSQIRLNRETKRSICKRCDSLLRPGVTCSDTIENKSRGMKKPWADTRVITCGFCGTQKRFPQDVQKSVKLADRPKPRLPREIVPSPPDIQPG</sequence>
<dbReference type="Pfam" id="PF04032">
    <property type="entry name" value="Rpr2"/>
    <property type="match status" value="1"/>
</dbReference>
<feature type="region of interest" description="Disordered" evidence="5">
    <location>
        <begin position="159"/>
        <end position="187"/>
    </location>
</feature>
<dbReference type="InterPro" id="IPR007175">
    <property type="entry name" value="Rpr2/Snm1/Rpp21"/>
</dbReference>
<dbReference type="HOGENOM" id="CLU_079140_1_2_1"/>
<keyword evidence="3" id="KW-0862">Zinc</keyword>
<evidence type="ECO:0000256" key="3">
    <source>
        <dbReference type="ARBA" id="ARBA00022833"/>
    </source>
</evidence>
<dbReference type="PANTHER" id="PTHR14742">
    <property type="entry name" value="RIBONUCLEASE P SUBUNIT P21"/>
    <property type="match status" value="1"/>
</dbReference>
<dbReference type="GO" id="GO:0046872">
    <property type="term" value="F:metal ion binding"/>
    <property type="evidence" value="ECO:0007669"/>
    <property type="project" value="UniProtKB-KW"/>
</dbReference>
<dbReference type="GO" id="GO:0005655">
    <property type="term" value="C:nucleolar ribonuclease P complex"/>
    <property type="evidence" value="ECO:0007669"/>
    <property type="project" value="TreeGrafter"/>
</dbReference>
<feature type="compositionally biased region" description="Basic and acidic residues" evidence="5">
    <location>
        <begin position="164"/>
        <end position="175"/>
    </location>
</feature>
<dbReference type="Proteomes" id="UP000023758">
    <property type="component" value="Unassembled WGS sequence"/>
</dbReference>
<dbReference type="EMBL" id="KK207944">
    <property type="protein sequence ID" value="EZF47490.1"/>
    <property type="molecule type" value="Genomic_DNA"/>
</dbReference>
<dbReference type="PANTHER" id="PTHR14742:SF0">
    <property type="entry name" value="RIBONUCLEASE P PROTEIN SUBUNIT P21"/>
    <property type="match status" value="1"/>
</dbReference>
<evidence type="ECO:0000256" key="2">
    <source>
        <dbReference type="ARBA" id="ARBA00022723"/>
    </source>
</evidence>
<gene>
    <name evidence="6" type="ORF">H103_08765</name>
</gene>
<keyword evidence="1" id="KW-0819">tRNA processing</keyword>
<protein>
    <recommendedName>
        <fullName evidence="7">RNAse P Rpr2/Rpp21 subunit domain-containing protein</fullName>
    </recommendedName>
</protein>
<dbReference type="GO" id="GO:0008033">
    <property type="term" value="P:tRNA processing"/>
    <property type="evidence" value="ECO:0007669"/>
    <property type="project" value="UniProtKB-KW"/>
</dbReference>
<accession>A0A022VN24</accession>
<dbReference type="Gene3D" id="6.20.50.20">
    <property type="match status" value="1"/>
</dbReference>
<keyword evidence="2" id="KW-0479">Metal-binding</keyword>
<evidence type="ECO:0000256" key="4">
    <source>
        <dbReference type="ARBA" id="ARBA00038402"/>
    </source>
</evidence>
<organism evidence="6">
    <name type="scientific">Trichophyton rubrum CBS 288.86</name>
    <dbReference type="NCBI Taxonomy" id="1215330"/>
    <lineage>
        <taxon>Eukaryota</taxon>
        <taxon>Fungi</taxon>
        <taxon>Dikarya</taxon>
        <taxon>Ascomycota</taxon>
        <taxon>Pezizomycotina</taxon>
        <taxon>Eurotiomycetes</taxon>
        <taxon>Eurotiomycetidae</taxon>
        <taxon>Onygenales</taxon>
        <taxon>Arthrodermataceae</taxon>
        <taxon>Trichophyton</taxon>
    </lineage>
</organism>
<evidence type="ECO:0008006" key="7">
    <source>
        <dbReference type="Google" id="ProtNLM"/>
    </source>
</evidence>
<evidence type="ECO:0000313" key="6">
    <source>
        <dbReference type="EMBL" id="EZF47490.1"/>
    </source>
</evidence>
<dbReference type="OrthoDB" id="128536at2759"/>
<dbReference type="AlphaFoldDB" id="A0A022VN24"/>
<proteinExistence type="inferred from homology"/>
<comment type="similarity">
    <text evidence="4">Belongs to the eukaryotic/archaeal RNase P protein component 4 family.</text>
</comment>